<sequence>MEPRVGGKFRLGRKIGSGSFGEIYLGTNIQTNEEVAIKLENVKTKHPQLLYESKLYRILQGGTGIPNVRWFGVEGDYNVLVMDLLGPSLEDLFNFCSRKLSLKSVLMLADQMINRVEFVHSKSFLHRDIKPDNFLMGLGRRANQVYIIDFGLAKKYRDSSTHQHIPYRENKNLTGTARYASMNTHLGIEQSRRDDLESLGYVLMYFLRGSLPWQGLKAGTKKQKYEKISEKKVSTSIEALCRGYPSEFASYFHYCRSLRFDDKPDYAYLKRIFRDLFIREGFQFDYVFDWTILKYQQSQLATPPTRTLGPGAGTSSGMPLTAGNADRQTAEEESRPVGLTSMDSSRRRVSGPILNSGSFLKQKNPVASDPSTTKDALLSNSNILGRSSGSARRAAVSSSRDAFAGSDSDPHRSRTADASPGAAYRISSGQRSSPIGSSDPKRSSSTRHTSHVRNYDGALKGIESLQLDNEEKVRH</sequence>
<dbReference type="PROSITE" id="PS00107">
    <property type="entry name" value="PROTEIN_KINASE_ATP"/>
    <property type="match status" value="1"/>
</dbReference>
<dbReference type="SUPFAM" id="SSF56112">
    <property type="entry name" value="Protein kinase-like (PK-like)"/>
    <property type="match status" value="1"/>
</dbReference>
<name>A0A8K0EAA8_9ROSA</name>
<evidence type="ECO:0000256" key="11">
    <source>
        <dbReference type="ARBA" id="ARBA00024949"/>
    </source>
</evidence>
<keyword evidence="10 12" id="KW-0067">ATP-binding</keyword>
<organism evidence="16 17">
    <name type="scientific">Rhamnella rubrinervis</name>
    <dbReference type="NCBI Taxonomy" id="2594499"/>
    <lineage>
        <taxon>Eukaryota</taxon>
        <taxon>Viridiplantae</taxon>
        <taxon>Streptophyta</taxon>
        <taxon>Embryophyta</taxon>
        <taxon>Tracheophyta</taxon>
        <taxon>Spermatophyta</taxon>
        <taxon>Magnoliopsida</taxon>
        <taxon>eudicotyledons</taxon>
        <taxon>Gunneridae</taxon>
        <taxon>Pentapetalae</taxon>
        <taxon>rosids</taxon>
        <taxon>fabids</taxon>
        <taxon>Rosales</taxon>
        <taxon>Rhamnaceae</taxon>
        <taxon>rhamnoid group</taxon>
        <taxon>Rhamneae</taxon>
        <taxon>Rhamnella</taxon>
    </lineage>
</organism>
<dbReference type="GO" id="GO:0005524">
    <property type="term" value="F:ATP binding"/>
    <property type="evidence" value="ECO:0007669"/>
    <property type="project" value="UniProtKB-UniRule"/>
</dbReference>
<dbReference type="InterPro" id="IPR000719">
    <property type="entry name" value="Prot_kinase_dom"/>
</dbReference>
<dbReference type="InterPro" id="IPR011009">
    <property type="entry name" value="Kinase-like_dom_sf"/>
</dbReference>
<dbReference type="Gene3D" id="1.10.510.10">
    <property type="entry name" value="Transferase(Phosphotransferase) domain 1"/>
    <property type="match status" value="1"/>
</dbReference>
<comment type="subunit">
    <text evidence="3">Monomer.</text>
</comment>
<dbReference type="PANTHER" id="PTHR11909">
    <property type="entry name" value="CASEIN KINASE-RELATED"/>
    <property type="match status" value="1"/>
</dbReference>
<keyword evidence="9" id="KW-0418">Kinase</keyword>
<dbReference type="EMBL" id="VOIH02000008">
    <property type="protein sequence ID" value="KAF3439627.1"/>
    <property type="molecule type" value="Genomic_DNA"/>
</dbReference>
<keyword evidence="17" id="KW-1185">Reference proteome</keyword>
<evidence type="ECO:0000256" key="3">
    <source>
        <dbReference type="ARBA" id="ARBA00011245"/>
    </source>
</evidence>
<dbReference type="OrthoDB" id="5800476at2759"/>
<feature type="region of interest" description="Disordered" evidence="14">
    <location>
        <begin position="302"/>
        <end position="475"/>
    </location>
</feature>
<dbReference type="FunFam" id="3.30.200.20:FF:000538">
    <property type="entry name" value="Putative Casein kinase I"/>
    <property type="match status" value="1"/>
</dbReference>
<keyword evidence="6 13" id="KW-0723">Serine/threonine-protein kinase</keyword>
<dbReference type="Proteomes" id="UP000796880">
    <property type="component" value="Unassembled WGS sequence"/>
</dbReference>
<keyword evidence="8 12" id="KW-0547">Nucleotide-binding</keyword>
<gene>
    <name evidence="16" type="ORF">FNV43_RR17905</name>
</gene>
<comment type="function">
    <text evidence="11">Casein kinases are operationally defined by their preferential utilization of acidic proteins such as caseins as substrates. It can phosphorylate a large number of proteins.</text>
</comment>
<dbReference type="InterPro" id="IPR008271">
    <property type="entry name" value="Ser/Thr_kinase_AS"/>
</dbReference>
<evidence type="ECO:0000256" key="6">
    <source>
        <dbReference type="ARBA" id="ARBA00022527"/>
    </source>
</evidence>
<evidence type="ECO:0000256" key="9">
    <source>
        <dbReference type="ARBA" id="ARBA00022777"/>
    </source>
</evidence>
<dbReference type="CDD" id="cd14125">
    <property type="entry name" value="STKc_CK1_delta_epsilon"/>
    <property type="match status" value="1"/>
</dbReference>
<evidence type="ECO:0000256" key="7">
    <source>
        <dbReference type="ARBA" id="ARBA00022679"/>
    </source>
</evidence>
<dbReference type="FunFam" id="1.10.510.10:FF:000134">
    <property type="entry name" value="Casein kinase I isoform delta-like"/>
    <property type="match status" value="1"/>
</dbReference>
<comment type="caution">
    <text evidence="16">The sequence shown here is derived from an EMBL/GenBank/DDBJ whole genome shotgun (WGS) entry which is preliminary data.</text>
</comment>
<evidence type="ECO:0000313" key="16">
    <source>
        <dbReference type="EMBL" id="KAF3439627.1"/>
    </source>
</evidence>
<dbReference type="EC" id="2.7.11.1" evidence="4"/>
<feature type="compositionally biased region" description="Low complexity" evidence="14">
    <location>
        <begin position="425"/>
        <end position="438"/>
    </location>
</feature>
<accession>A0A8K0EAA8</accession>
<dbReference type="AlphaFoldDB" id="A0A8K0EAA8"/>
<dbReference type="Pfam" id="PF00069">
    <property type="entry name" value="Pkinase"/>
    <property type="match status" value="1"/>
</dbReference>
<evidence type="ECO:0000256" key="5">
    <source>
        <dbReference type="ARBA" id="ARBA00022490"/>
    </source>
</evidence>
<feature type="compositionally biased region" description="Low complexity" evidence="14">
    <location>
        <begin position="386"/>
        <end position="402"/>
    </location>
</feature>
<evidence type="ECO:0000259" key="15">
    <source>
        <dbReference type="PROSITE" id="PS50011"/>
    </source>
</evidence>
<comment type="subcellular location">
    <subcellularLocation>
        <location evidence="1">Cytoplasm</location>
    </subcellularLocation>
</comment>
<evidence type="ECO:0000256" key="2">
    <source>
        <dbReference type="ARBA" id="ARBA00005926"/>
    </source>
</evidence>
<feature type="binding site" evidence="12">
    <location>
        <position position="38"/>
    </location>
    <ligand>
        <name>ATP</name>
        <dbReference type="ChEBI" id="CHEBI:30616"/>
    </ligand>
</feature>
<evidence type="ECO:0000313" key="17">
    <source>
        <dbReference type="Proteomes" id="UP000796880"/>
    </source>
</evidence>
<dbReference type="GO" id="GO:0004674">
    <property type="term" value="F:protein serine/threonine kinase activity"/>
    <property type="evidence" value="ECO:0007669"/>
    <property type="project" value="UniProtKB-KW"/>
</dbReference>
<evidence type="ECO:0000256" key="14">
    <source>
        <dbReference type="SAM" id="MobiDB-lite"/>
    </source>
</evidence>
<protein>
    <recommendedName>
        <fullName evidence="4">non-specific serine/threonine protein kinase</fullName>
        <ecNumber evidence="4">2.7.11.1</ecNumber>
    </recommendedName>
</protein>
<evidence type="ECO:0000256" key="1">
    <source>
        <dbReference type="ARBA" id="ARBA00004496"/>
    </source>
</evidence>
<evidence type="ECO:0000256" key="12">
    <source>
        <dbReference type="PROSITE-ProRule" id="PRU10141"/>
    </source>
</evidence>
<dbReference type="InterPro" id="IPR050235">
    <property type="entry name" value="CK1_Ser-Thr_kinase"/>
</dbReference>
<dbReference type="InterPro" id="IPR017441">
    <property type="entry name" value="Protein_kinase_ATP_BS"/>
</dbReference>
<evidence type="ECO:0000256" key="13">
    <source>
        <dbReference type="RuleBase" id="RU000304"/>
    </source>
</evidence>
<keyword evidence="5" id="KW-0963">Cytoplasm</keyword>
<keyword evidence="7" id="KW-0808">Transferase</keyword>
<dbReference type="PROSITE" id="PS50011">
    <property type="entry name" value="PROTEIN_KINASE_DOM"/>
    <property type="match status" value="1"/>
</dbReference>
<dbReference type="SMART" id="SM00220">
    <property type="entry name" value="S_TKc"/>
    <property type="match status" value="1"/>
</dbReference>
<feature type="domain" description="Protein kinase" evidence="15">
    <location>
        <begin position="9"/>
        <end position="278"/>
    </location>
</feature>
<evidence type="ECO:0000256" key="10">
    <source>
        <dbReference type="ARBA" id="ARBA00022840"/>
    </source>
</evidence>
<dbReference type="PROSITE" id="PS00108">
    <property type="entry name" value="PROTEIN_KINASE_ST"/>
    <property type="match status" value="1"/>
</dbReference>
<proteinExistence type="inferred from homology"/>
<evidence type="ECO:0000256" key="4">
    <source>
        <dbReference type="ARBA" id="ARBA00012513"/>
    </source>
</evidence>
<feature type="compositionally biased region" description="Polar residues" evidence="14">
    <location>
        <begin position="369"/>
        <end position="385"/>
    </location>
</feature>
<evidence type="ECO:0000256" key="8">
    <source>
        <dbReference type="ARBA" id="ARBA00022741"/>
    </source>
</evidence>
<dbReference type="GO" id="GO:0005737">
    <property type="term" value="C:cytoplasm"/>
    <property type="evidence" value="ECO:0007669"/>
    <property type="project" value="UniProtKB-SubCell"/>
</dbReference>
<comment type="similarity">
    <text evidence="2">Belongs to the protein kinase superfamily. CK1 Ser/Thr protein kinase family. Casein kinase I subfamily.</text>
</comment>
<reference evidence="16" key="1">
    <citation type="submission" date="2020-03" db="EMBL/GenBank/DDBJ databases">
        <title>A high-quality chromosome-level genome assembly of a woody plant with both climbing and erect habits, Rhamnella rubrinervis.</title>
        <authorList>
            <person name="Lu Z."/>
            <person name="Yang Y."/>
            <person name="Zhu X."/>
            <person name="Sun Y."/>
        </authorList>
    </citation>
    <scope>NUCLEOTIDE SEQUENCE</scope>
    <source>
        <strain evidence="16">BYM</strain>
        <tissue evidence="16">Leaf</tissue>
    </source>
</reference>